<comment type="cofactor">
    <cofactor evidence="4">
        <name>Zn(2+)</name>
        <dbReference type="ChEBI" id="CHEBI:29105"/>
    </cofactor>
</comment>
<dbReference type="PROSITE" id="PS01085">
    <property type="entry name" value="RIBUL_P_3_EPIMER_1"/>
    <property type="match status" value="1"/>
</dbReference>
<reference evidence="13" key="1">
    <citation type="submission" date="2021-02" db="EMBL/GenBank/DDBJ databases">
        <authorList>
            <person name="Nowell W R."/>
        </authorList>
    </citation>
    <scope>NUCLEOTIDE SEQUENCE</scope>
</reference>
<dbReference type="PANTHER" id="PTHR11749">
    <property type="entry name" value="RIBULOSE-5-PHOSPHATE-3-EPIMERASE"/>
    <property type="match status" value="1"/>
</dbReference>
<feature type="binding site" evidence="12">
    <location>
        <position position="75"/>
    </location>
    <ligand>
        <name>substrate</name>
    </ligand>
</feature>
<evidence type="ECO:0000256" key="2">
    <source>
        <dbReference type="ARBA" id="ARBA00001936"/>
    </source>
</evidence>
<evidence type="ECO:0000256" key="11">
    <source>
        <dbReference type="PIRSR" id="PIRSR001461-2"/>
    </source>
</evidence>
<feature type="binding site" evidence="11">
    <location>
        <position position="43"/>
    </location>
    <ligand>
        <name>a divalent metal cation</name>
        <dbReference type="ChEBI" id="CHEBI:60240"/>
    </ligand>
</feature>
<dbReference type="AlphaFoldDB" id="A0A8S3CI31"/>
<evidence type="ECO:0000256" key="6">
    <source>
        <dbReference type="ARBA" id="ARBA00009541"/>
    </source>
</evidence>
<comment type="cofactor">
    <cofactor evidence="5">
        <name>Fe(2+)</name>
        <dbReference type="ChEBI" id="CHEBI:29033"/>
    </cofactor>
</comment>
<dbReference type="NCBIfam" id="NF004076">
    <property type="entry name" value="PRK05581.1-4"/>
    <property type="match status" value="1"/>
</dbReference>
<dbReference type="InterPro" id="IPR013785">
    <property type="entry name" value="Aldolase_TIM"/>
</dbReference>
<dbReference type="GO" id="GO:0005975">
    <property type="term" value="P:carbohydrate metabolic process"/>
    <property type="evidence" value="ECO:0007669"/>
    <property type="project" value="InterPro"/>
</dbReference>
<evidence type="ECO:0000256" key="5">
    <source>
        <dbReference type="ARBA" id="ARBA00001954"/>
    </source>
</evidence>
<evidence type="ECO:0000313" key="14">
    <source>
        <dbReference type="Proteomes" id="UP000681967"/>
    </source>
</evidence>
<dbReference type="NCBIfam" id="TIGR01163">
    <property type="entry name" value="rpe"/>
    <property type="match status" value="1"/>
</dbReference>
<keyword evidence="11" id="KW-0862">Zinc</keyword>
<comment type="similarity">
    <text evidence="6">Belongs to the ribulose-phosphate 3-epimerase family.</text>
</comment>
<dbReference type="FunFam" id="3.20.20.70:FF:000171">
    <property type="entry name" value="Ribulose-phosphate 3-epimerase"/>
    <property type="match status" value="1"/>
</dbReference>
<gene>
    <name evidence="13" type="ORF">BYL167_LOCUS52636</name>
</gene>
<dbReference type="CDD" id="cd00429">
    <property type="entry name" value="RPE"/>
    <property type="match status" value="1"/>
</dbReference>
<keyword evidence="9" id="KW-0413">Isomerase</keyword>
<evidence type="ECO:0000256" key="10">
    <source>
        <dbReference type="PIRSR" id="PIRSR001461-1"/>
    </source>
</evidence>
<evidence type="ECO:0000256" key="7">
    <source>
        <dbReference type="ARBA" id="ARBA00013188"/>
    </source>
</evidence>
<keyword evidence="8 11" id="KW-0479">Metal-binding</keyword>
<keyword evidence="11" id="KW-0170">Cobalt</keyword>
<feature type="binding site" evidence="11">
    <location>
        <position position="41"/>
    </location>
    <ligand>
        <name>a divalent metal cation</name>
        <dbReference type="ChEBI" id="CHEBI:60240"/>
    </ligand>
</feature>
<sequence length="246" mass="27435">SMDSLPNQLKGLIGPSILNADLSMLADESRRLLDSGADYLHLDVMDGHFVPNLTIGHPVIKCLRNNIPKVYFDAHMMVSEPERWINDMAGAGVNQYTFHKEATTSENIHDIIRKIKEADMKVGLGIKPGTPVHDIGDLINDIDVVLIMTVEPGFGGQKFMSGMMDKVRWLRKHYPQLLHIEIDGGINLATIYDCAQAGANMIVSGSALIQSKQANKDIEQMRQIIDENLRNKKLNIQLSNDQHCSH</sequence>
<comment type="catalytic activity">
    <reaction evidence="1">
        <text>D-ribulose 5-phosphate = D-xylulose 5-phosphate</text>
        <dbReference type="Rhea" id="RHEA:13677"/>
        <dbReference type="ChEBI" id="CHEBI:57737"/>
        <dbReference type="ChEBI" id="CHEBI:58121"/>
        <dbReference type="EC" id="5.1.3.1"/>
    </reaction>
</comment>
<protein>
    <recommendedName>
        <fullName evidence="7">ribulose-phosphate 3-epimerase</fullName>
        <ecNumber evidence="7">5.1.3.1</ecNumber>
    </recommendedName>
</protein>
<feature type="binding site" evidence="12">
    <location>
        <position position="185"/>
    </location>
    <ligand>
        <name>substrate</name>
    </ligand>
</feature>
<feature type="binding site" evidence="12">
    <location>
        <position position="16"/>
    </location>
    <ligand>
        <name>substrate</name>
    </ligand>
</feature>
<dbReference type="InterPro" id="IPR000056">
    <property type="entry name" value="Ribul_P_3_epim-like"/>
</dbReference>
<evidence type="ECO:0000256" key="9">
    <source>
        <dbReference type="ARBA" id="ARBA00023235"/>
    </source>
</evidence>
<dbReference type="Gene3D" id="3.20.20.70">
    <property type="entry name" value="Aldolase class I"/>
    <property type="match status" value="1"/>
</dbReference>
<feature type="binding site" evidence="11">
    <location>
        <position position="183"/>
    </location>
    <ligand>
        <name>a divalent metal cation</name>
        <dbReference type="ChEBI" id="CHEBI:60240"/>
    </ligand>
</feature>
<dbReference type="InterPro" id="IPR026019">
    <property type="entry name" value="Ribul_P_3_epim"/>
</dbReference>
<feature type="binding site" evidence="12">
    <location>
        <begin position="205"/>
        <end position="206"/>
    </location>
    <ligand>
        <name>substrate</name>
    </ligand>
</feature>
<dbReference type="HAMAP" id="MF_02227">
    <property type="entry name" value="RPE"/>
    <property type="match status" value="1"/>
</dbReference>
<feature type="non-terminal residue" evidence="13">
    <location>
        <position position="1"/>
    </location>
</feature>
<dbReference type="EMBL" id="CAJOBH010171370">
    <property type="protein sequence ID" value="CAF4912242.1"/>
    <property type="molecule type" value="Genomic_DNA"/>
</dbReference>
<comment type="cofactor">
    <cofactor evidence="3">
        <name>Co(2+)</name>
        <dbReference type="ChEBI" id="CHEBI:48828"/>
    </cofactor>
</comment>
<dbReference type="PIRSF" id="PIRSF001461">
    <property type="entry name" value="RPE"/>
    <property type="match status" value="1"/>
</dbReference>
<feature type="binding site" evidence="12">
    <location>
        <begin position="153"/>
        <end position="156"/>
    </location>
    <ligand>
        <name>substrate</name>
    </ligand>
</feature>
<evidence type="ECO:0000313" key="13">
    <source>
        <dbReference type="EMBL" id="CAF4912242.1"/>
    </source>
</evidence>
<organism evidence="13 14">
    <name type="scientific">Rotaria magnacalcarata</name>
    <dbReference type="NCBI Taxonomy" id="392030"/>
    <lineage>
        <taxon>Eukaryota</taxon>
        <taxon>Metazoa</taxon>
        <taxon>Spiralia</taxon>
        <taxon>Gnathifera</taxon>
        <taxon>Rotifera</taxon>
        <taxon>Eurotatoria</taxon>
        <taxon>Bdelloidea</taxon>
        <taxon>Philodinida</taxon>
        <taxon>Philodinidae</taxon>
        <taxon>Rotaria</taxon>
    </lineage>
</organism>
<name>A0A8S3CI31_9BILA</name>
<feature type="active site" description="Proton donor" evidence="10">
    <location>
        <position position="183"/>
    </location>
</feature>
<comment type="caution">
    <text evidence="13">The sequence shown here is derived from an EMBL/GenBank/DDBJ whole genome shotgun (WGS) entry which is preliminary data.</text>
</comment>
<evidence type="ECO:0000256" key="12">
    <source>
        <dbReference type="PIRSR" id="PIRSR001461-3"/>
    </source>
</evidence>
<dbReference type="GO" id="GO:0004750">
    <property type="term" value="F:D-ribulose-phosphate 3-epimerase activity"/>
    <property type="evidence" value="ECO:0007669"/>
    <property type="project" value="UniProtKB-EC"/>
</dbReference>
<dbReference type="SUPFAM" id="SSF51366">
    <property type="entry name" value="Ribulose-phoshate binding barrel"/>
    <property type="match status" value="1"/>
</dbReference>
<accession>A0A8S3CI31</accession>
<comment type="cofactor">
    <cofactor evidence="11">
        <name>a divalent metal cation</name>
        <dbReference type="ChEBI" id="CHEBI:60240"/>
    </cofactor>
    <text evidence="11">Binds 1 divalent metal cation per subunit.</text>
</comment>
<evidence type="ECO:0000256" key="3">
    <source>
        <dbReference type="ARBA" id="ARBA00001941"/>
    </source>
</evidence>
<dbReference type="GO" id="GO:0046872">
    <property type="term" value="F:metal ion binding"/>
    <property type="evidence" value="ECO:0007669"/>
    <property type="project" value="UniProtKB-KW"/>
</dbReference>
<feature type="binding site" evidence="11">
    <location>
        <position position="75"/>
    </location>
    <ligand>
        <name>a divalent metal cation</name>
        <dbReference type="ChEBI" id="CHEBI:60240"/>
    </ligand>
</feature>
<comment type="cofactor">
    <cofactor evidence="2">
        <name>Mn(2+)</name>
        <dbReference type="ChEBI" id="CHEBI:29035"/>
    </cofactor>
</comment>
<evidence type="ECO:0000256" key="8">
    <source>
        <dbReference type="ARBA" id="ARBA00022723"/>
    </source>
</evidence>
<evidence type="ECO:0000256" key="1">
    <source>
        <dbReference type="ARBA" id="ARBA00001782"/>
    </source>
</evidence>
<dbReference type="Proteomes" id="UP000681967">
    <property type="component" value="Unassembled WGS sequence"/>
</dbReference>
<evidence type="ECO:0000256" key="4">
    <source>
        <dbReference type="ARBA" id="ARBA00001947"/>
    </source>
</evidence>
<dbReference type="EC" id="5.1.3.1" evidence="7"/>
<dbReference type="PROSITE" id="PS01086">
    <property type="entry name" value="RIBUL_P_3_EPIMER_2"/>
    <property type="match status" value="1"/>
</dbReference>
<dbReference type="Pfam" id="PF00834">
    <property type="entry name" value="Ribul_P_3_epim"/>
    <property type="match status" value="1"/>
</dbReference>
<dbReference type="GO" id="GO:0006098">
    <property type="term" value="P:pentose-phosphate shunt"/>
    <property type="evidence" value="ECO:0007669"/>
    <property type="project" value="InterPro"/>
</dbReference>
<feature type="active site" description="Proton acceptor" evidence="10">
    <location>
        <position position="43"/>
    </location>
</feature>
<proteinExistence type="inferred from homology"/>
<dbReference type="InterPro" id="IPR011060">
    <property type="entry name" value="RibuloseP-bd_barrel"/>
</dbReference>
<keyword evidence="11" id="KW-0464">Manganese</keyword>